<accession>A0A164QTL4</accession>
<keyword evidence="1" id="KW-0472">Membrane</keyword>
<dbReference type="AlphaFoldDB" id="A0A164QTL4"/>
<gene>
    <name evidence="2" type="ORF">B4088_0628</name>
</gene>
<evidence type="ECO:0000256" key="1">
    <source>
        <dbReference type="SAM" id="Phobius"/>
    </source>
</evidence>
<sequence>MKKYIISGIAGVIVLTGGILLFNNSEDASKDSKKTNKPKESIVVENSNVNEWVSVVLQKDLYKQGEGTIGSWYKKGEDSFLVITQTGQHSYDQEFTGDKIGWFVRDGDSGEYRKKWLTDGSREVKVVMENATPFLHDKNNTWLIVVERDASKKISGSKIYEVEDGQLKKPYNLKGEFHSIQRSKTGELVIVERVYGGEGSLFEVDNRPYSVNHLIFKDGSWVSLEKKNK</sequence>
<dbReference type="EMBL" id="LJKE01000015">
    <property type="protein sequence ID" value="KZD72167.1"/>
    <property type="molecule type" value="Genomic_DNA"/>
</dbReference>
<reference evidence="2 3" key="1">
    <citation type="submission" date="2015-09" db="EMBL/GenBank/DDBJ databases">
        <title>Bacillus cereus food isolates.</title>
        <authorList>
            <person name="Boekhorst J."/>
        </authorList>
    </citation>
    <scope>NUCLEOTIDE SEQUENCE [LARGE SCALE GENOMIC DNA]</scope>
    <source>
        <strain evidence="2 3">B4088</strain>
    </source>
</reference>
<keyword evidence="1" id="KW-0812">Transmembrane</keyword>
<dbReference type="PATRIC" id="fig|1396.535.peg.4381"/>
<feature type="transmembrane region" description="Helical" evidence="1">
    <location>
        <begin position="6"/>
        <end position="24"/>
    </location>
</feature>
<dbReference type="Proteomes" id="UP000076482">
    <property type="component" value="Unassembled WGS sequence"/>
</dbReference>
<evidence type="ECO:0000313" key="2">
    <source>
        <dbReference type="EMBL" id="KZD72167.1"/>
    </source>
</evidence>
<comment type="caution">
    <text evidence="2">The sequence shown here is derived from an EMBL/GenBank/DDBJ whole genome shotgun (WGS) entry which is preliminary data.</text>
</comment>
<evidence type="ECO:0000313" key="3">
    <source>
        <dbReference type="Proteomes" id="UP000076482"/>
    </source>
</evidence>
<protein>
    <submittedName>
        <fullName evidence="2">Uncharacterized protein</fullName>
    </submittedName>
</protein>
<dbReference type="RefSeq" id="WP_063259848.1">
    <property type="nucleotide sequence ID" value="NZ_LJKE01000015.1"/>
</dbReference>
<name>A0A164QTL4_BACCE</name>
<keyword evidence="1" id="KW-1133">Transmembrane helix</keyword>
<organism evidence="2 3">
    <name type="scientific">Bacillus cereus</name>
    <dbReference type="NCBI Taxonomy" id="1396"/>
    <lineage>
        <taxon>Bacteria</taxon>
        <taxon>Bacillati</taxon>
        <taxon>Bacillota</taxon>
        <taxon>Bacilli</taxon>
        <taxon>Bacillales</taxon>
        <taxon>Bacillaceae</taxon>
        <taxon>Bacillus</taxon>
        <taxon>Bacillus cereus group</taxon>
    </lineage>
</organism>
<proteinExistence type="predicted"/>